<proteinExistence type="predicted"/>
<organism evidence="1">
    <name type="scientific">viral metagenome</name>
    <dbReference type="NCBI Taxonomy" id="1070528"/>
    <lineage>
        <taxon>unclassified sequences</taxon>
        <taxon>metagenomes</taxon>
        <taxon>organismal metagenomes</taxon>
    </lineage>
</organism>
<name>A0A6M3XS34_9ZZZZ</name>
<protein>
    <submittedName>
        <fullName evidence="1">Uncharacterized protein</fullName>
    </submittedName>
</protein>
<accession>A0A6M3XS34</accession>
<gene>
    <name evidence="1" type="ORF">TM448B01831_0009</name>
</gene>
<reference evidence="1" key="1">
    <citation type="submission" date="2020-03" db="EMBL/GenBank/DDBJ databases">
        <title>The deep terrestrial virosphere.</title>
        <authorList>
            <person name="Holmfeldt K."/>
            <person name="Nilsson E."/>
            <person name="Simone D."/>
            <person name="Lopez-Fernandez M."/>
            <person name="Wu X."/>
            <person name="de Brujin I."/>
            <person name="Lundin D."/>
            <person name="Andersson A."/>
            <person name="Bertilsson S."/>
            <person name="Dopson M."/>
        </authorList>
    </citation>
    <scope>NUCLEOTIDE SEQUENCE</scope>
    <source>
        <strain evidence="1">TM448B01831</strain>
    </source>
</reference>
<sequence length="104" mass="11041">MVQYPDSIVITTAASGWQNASGVWTAGATGTYTFDCRAEVNGTGRKIVGNDGALIDYAFQIFLPVMTVVIPPASDFVLTALSNGTITGKIKRASNGQLNSRLWL</sequence>
<dbReference type="AlphaFoldDB" id="A0A6M3XS34"/>
<evidence type="ECO:0000313" key="1">
    <source>
        <dbReference type="EMBL" id="QJI00128.1"/>
    </source>
</evidence>
<dbReference type="EMBL" id="MT144830">
    <property type="protein sequence ID" value="QJI00128.1"/>
    <property type="molecule type" value="Genomic_DNA"/>
</dbReference>